<dbReference type="Proteomes" id="UP000265354">
    <property type="component" value="Unassembled WGS sequence"/>
</dbReference>
<dbReference type="EMBL" id="BGZL01000042">
    <property type="protein sequence ID" value="GBQ04416.1"/>
    <property type="molecule type" value="Genomic_DNA"/>
</dbReference>
<dbReference type="Pfam" id="PF23859">
    <property type="entry name" value="DpdA"/>
    <property type="match status" value="1"/>
</dbReference>
<protein>
    <recommendedName>
        <fullName evidence="2">DeoxyPurine in DNA protein A domain-containing protein</fullName>
    </recommendedName>
</protein>
<name>A0A388T789_9ACTN</name>
<feature type="compositionally biased region" description="Basic residues" evidence="1">
    <location>
        <begin position="238"/>
        <end position="249"/>
    </location>
</feature>
<reference evidence="3 4" key="1">
    <citation type="submission" date="2018-07" db="EMBL/GenBank/DDBJ databases">
        <title>Whole Genome Shotgun Sequence of Streptomyces spongiicola strain 531S.</title>
        <authorList>
            <person name="Dohra H."/>
            <person name="Kodani S."/>
        </authorList>
    </citation>
    <scope>NUCLEOTIDE SEQUENCE [LARGE SCALE GENOMIC DNA]</scope>
    <source>
        <strain evidence="3 4">531S</strain>
    </source>
</reference>
<evidence type="ECO:0000256" key="1">
    <source>
        <dbReference type="SAM" id="MobiDB-lite"/>
    </source>
</evidence>
<gene>
    <name evidence="3" type="ORF">SSP531S_59120</name>
</gene>
<accession>A0A388T789</accession>
<organism evidence="3 4">
    <name type="scientific">Streptomyces spongiicola</name>
    <dbReference type="NCBI Taxonomy" id="1690221"/>
    <lineage>
        <taxon>Bacteria</taxon>
        <taxon>Bacillati</taxon>
        <taxon>Actinomycetota</taxon>
        <taxon>Actinomycetes</taxon>
        <taxon>Kitasatosporales</taxon>
        <taxon>Streptomycetaceae</taxon>
        <taxon>Streptomyces</taxon>
    </lineage>
</organism>
<evidence type="ECO:0000259" key="2">
    <source>
        <dbReference type="Pfam" id="PF23859"/>
    </source>
</evidence>
<evidence type="ECO:0000313" key="3">
    <source>
        <dbReference type="EMBL" id="GBQ04416.1"/>
    </source>
</evidence>
<feature type="domain" description="DeoxyPurine in DNA protein A" evidence="2">
    <location>
        <begin position="55"/>
        <end position="214"/>
    </location>
</feature>
<feature type="compositionally biased region" description="Basic and acidic residues" evidence="1">
    <location>
        <begin position="219"/>
        <end position="234"/>
    </location>
</feature>
<comment type="caution">
    <text evidence="3">The sequence shown here is derived from an EMBL/GenBank/DDBJ whole genome shotgun (WGS) entry which is preliminary data.</text>
</comment>
<evidence type="ECO:0000313" key="4">
    <source>
        <dbReference type="Proteomes" id="UP000265354"/>
    </source>
</evidence>
<feature type="region of interest" description="Disordered" evidence="1">
    <location>
        <begin position="219"/>
        <end position="249"/>
    </location>
</feature>
<sequence>MLAESTANKSRTKEIRVSSAVLFDLPASAENSAAMRPAAPKNPGRRSYDDVDRVTYLGTHQPSWLARPEFGEDCVPLCVANHRLSGRKTLPRAVTPWMLDSGGFTELSKYGQWTVTPYEYAAAARRYYDEISMMDVCAIQDWMCEDEILAKTGLTVERHQYKTVASFLNLMTLDADLPWMPVLQGFTLDDYLRCVDQYEQAGVDLTLEPVVGIRVRVPSADHGRGRTDHRDPVVHGHPPPRVRLQGHRSPRGVPPALLLGLPCVEPERHQAGPDARVHAPALRELPAVRPGVAEPSPELPPRSPAAPHADRLIHQPSGASTRAPRATGG</sequence>
<dbReference type="InterPro" id="IPR055645">
    <property type="entry name" value="DpdA"/>
</dbReference>
<feature type="region of interest" description="Disordered" evidence="1">
    <location>
        <begin position="290"/>
        <end position="329"/>
    </location>
</feature>
<proteinExistence type="predicted"/>
<dbReference type="AlphaFoldDB" id="A0A388T789"/>